<name>A0A1H4EY64_9BACT</name>
<proteinExistence type="predicted"/>
<gene>
    <name evidence="1" type="ORF">SAMN05660909_04021</name>
</gene>
<dbReference type="STRING" id="408074.SAMN05660909_04021"/>
<dbReference type="AlphaFoldDB" id="A0A1H4EY64"/>
<protein>
    <submittedName>
        <fullName evidence="1">Uncharacterized protein</fullName>
    </submittedName>
</protein>
<sequence length="72" mass="8519">MEHKTEKLLWRAVYTERCTYGSEEDSRKPTIAIWQGAGFLSYLGAKKRHPKYIICRKAVHRYVKFTRKSDAL</sequence>
<reference evidence="2" key="1">
    <citation type="submission" date="2016-10" db="EMBL/GenBank/DDBJ databases">
        <authorList>
            <person name="Varghese N."/>
            <person name="Submissions S."/>
        </authorList>
    </citation>
    <scope>NUCLEOTIDE SEQUENCE [LARGE SCALE GENOMIC DNA]</scope>
    <source>
        <strain evidence="2">DSM 23920</strain>
    </source>
</reference>
<dbReference type="EMBL" id="FNRL01000021">
    <property type="protein sequence ID" value="SEA89911.1"/>
    <property type="molecule type" value="Genomic_DNA"/>
</dbReference>
<organism evidence="1 2">
    <name type="scientific">Chitinophaga terrae</name>
    <name type="common">ex Kim and Jung 2007</name>
    <dbReference type="NCBI Taxonomy" id="408074"/>
    <lineage>
        <taxon>Bacteria</taxon>
        <taxon>Pseudomonadati</taxon>
        <taxon>Bacteroidota</taxon>
        <taxon>Chitinophagia</taxon>
        <taxon>Chitinophagales</taxon>
        <taxon>Chitinophagaceae</taxon>
        <taxon>Chitinophaga</taxon>
    </lineage>
</organism>
<evidence type="ECO:0000313" key="2">
    <source>
        <dbReference type="Proteomes" id="UP000199656"/>
    </source>
</evidence>
<keyword evidence="2" id="KW-1185">Reference proteome</keyword>
<dbReference type="Proteomes" id="UP000199656">
    <property type="component" value="Unassembled WGS sequence"/>
</dbReference>
<evidence type="ECO:0000313" key="1">
    <source>
        <dbReference type="EMBL" id="SEA89911.1"/>
    </source>
</evidence>
<accession>A0A1H4EY64</accession>